<dbReference type="AlphaFoldDB" id="M8BXU8"/>
<organism evidence="2">
    <name type="scientific">Aegilops tauschii</name>
    <name type="common">Tausch's goatgrass</name>
    <name type="synonym">Aegilops squarrosa</name>
    <dbReference type="NCBI Taxonomy" id="37682"/>
    <lineage>
        <taxon>Eukaryota</taxon>
        <taxon>Viridiplantae</taxon>
        <taxon>Streptophyta</taxon>
        <taxon>Embryophyta</taxon>
        <taxon>Tracheophyta</taxon>
        <taxon>Spermatophyta</taxon>
        <taxon>Magnoliopsida</taxon>
        <taxon>Liliopsida</taxon>
        <taxon>Poales</taxon>
        <taxon>Poaceae</taxon>
        <taxon>BOP clade</taxon>
        <taxon>Pooideae</taxon>
        <taxon>Triticodae</taxon>
        <taxon>Triticeae</taxon>
        <taxon>Triticinae</taxon>
        <taxon>Aegilops</taxon>
    </lineage>
</organism>
<sequence>MAGHDLLAREALPPPPPPPRPPNPWEVLGLAFAVIGLAALIVLLILGSVYFVVWISRCHSDDDEEAVKTVAVEQQLAELPPAPRHDPHLTSGLILTVSNYGVCHSVRMTWYEHVLGSGYEKDNPYHASHVTNAGSYFGLVVTMDVYGYNLIHGQVSTTTITVGNLEGDFKSNEDAIWVGWQVYPNHYGDSRTRFFTLWTRDAYRTTGCFDMECPGFEQTRGAGLKPAAVIDPLSHHKITIKVLQDRRTRDWWIHAGFNGSTPVIGRYPAKLFDSLSRKATHIGMGGVVGVVGSTPTPPMGSGYFPSHKSATITDISYIGENGKLTPFSLNTRKVETKSSCYSVSPITNARFSYGGPGGCYAHA</sequence>
<reference evidence="2" key="1">
    <citation type="submission" date="2015-06" db="UniProtKB">
        <authorList>
            <consortium name="EnsemblPlants"/>
        </authorList>
    </citation>
    <scope>IDENTIFICATION</scope>
</reference>
<name>M8BXU8_AEGTA</name>
<dbReference type="InterPro" id="IPR004314">
    <property type="entry name" value="Neprosin"/>
</dbReference>
<protein>
    <recommendedName>
        <fullName evidence="1">Neprosin PEP catalytic domain-containing protein</fullName>
    </recommendedName>
</protein>
<dbReference type="Gene3D" id="3.90.1320.10">
    <property type="entry name" value="Outer-capsid protein sigma 3, large lobe"/>
    <property type="match status" value="1"/>
</dbReference>
<evidence type="ECO:0000313" key="2">
    <source>
        <dbReference type="EnsemblPlants" id="EMT29805"/>
    </source>
</evidence>
<dbReference type="PANTHER" id="PTHR31589">
    <property type="entry name" value="PROTEIN, PUTATIVE (DUF239)-RELATED-RELATED"/>
    <property type="match status" value="1"/>
</dbReference>
<accession>M8BXU8</accession>
<dbReference type="PROSITE" id="PS52045">
    <property type="entry name" value="NEPROSIN_PEP_CD"/>
    <property type="match status" value="1"/>
</dbReference>
<evidence type="ECO:0000259" key="1">
    <source>
        <dbReference type="PROSITE" id="PS52045"/>
    </source>
</evidence>
<dbReference type="PANTHER" id="PTHR31589:SF170">
    <property type="entry name" value="NEPROSIN DOMAIN-CONTAINING PROTEIN"/>
    <property type="match status" value="1"/>
</dbReference>
<proteinExistence type="predicted"/>
<dbReference type="EnsemblPlants" id="EMT29805">
    <property type="protein sequence ID" value="EMT29805"/>
    <property type="gene ID" value="F775_09759"/>
</dbReference>
<dbReference type="InterPro" id="IPR053168">
    <property type="entry name" value="Glutamic_endopeptidase"/>
</dbReference>
<feature type="domain" description="Neprosin PEP catalytic" evidence="1">
    <location>
        <begin position="117"/>
        <end position="360"/>
    </location>
</feature>
<dbReference type="Pfam" id="PF03080">
    <property type="entry name" value="Neprosin"/>
    <property type="match status" value="1"/>
</dbReference>